<gene>
    <name evidence="2" type="ORF">A6A04_16590</name>
</gene>
<dbReference type="AlphaFoldDB" id="A0A178MQZ7"/>
<reference evidence="2 3" key="1">
    <citation type="submission" date="2016-04" db="EMBL/GenBank/DDBJ databases">
        <title>Draft genome sequence of freshwater magnetotactic bacteria Magnetospirillum marisnigri SP-1 and Magnetospirillum moscoviense BB-1.</title>
        <authorList>
            <person name="Koziaeva V."/>
            <person name="Dziuba M.V."/>
            <person name="Ivanov T.M."/>
            <person name="Kuznetsov B."/>
            <person name="Grouzdev D.S."/>
        </authorList>
    </citation>
    <scope>NUCLEOTIDE SEQUENCE [LARGE SCALE GENOMIC DNA]</scope>
    <source>
        <strain evidence="2 3">SP-1</strain>
    </source>
</reference>
<dbReference type="RefSeq" id="WP_082914792.1">
    <property type="nucleotide sequence ID" value="NZ_LWQT01000047.1"/>
</dbReference>
<organism evidence="2 3">
    <name type="scientific">Paramagnetospirillum marisnigri</name>
    <dbReference type="NCBI Taxonomy" id="1285242"/>
    <lineage>
        <taxon>Bacteria</taxon>
        <taxon>Pseudomonadati</taxon>
        <taxon>Pseudomonadota</taxon>
        <taxon>Alphaproteobacteria</taxon>
        <taxon>Rhodospirillales</taxon>
        <taxon>Magnetospirillaceae</taxon>
        <taxon>Paramagnetospirillum</taxon>
    </lineage>
</organism>
<evidence type="ECO:0000313" key="2">
    <source>
        <dbReference type="EMBL" id="OAN51268.1"/>
    </source>
</evidence>
<dbReference type="Proteomes" id="UP000078428">
    <property type="component" value="Unassembled WGS sequence"/>
</dbReference>
<accession>A0A178MQZ7</accession>
<dbReference type="OrthoDB" id="7347571at2"/>
<dbReference type="SUPFAM" id="SSF55781">
    <property type="entry name" value="GAF domain-like"/>
    <property type="match status" value="1"/>
</dbReference>
<sequence>MSQAVSQLAIVDAFTPQAIRRMDPAVAWVSGPARRLRRMLRSIPGCSDICHVSLSMHEPATDMLWSFSVTEDDNEAVEVQEVDMVDVPSLVLLADQRSPRVIADLAEFSEPGRFQSANARSAGYRSCMTVPLHWEGEFLGFVMFGASAANYFDAAVRDVLDTYSEAFAILVARSLDATALRY</sequence>
<comment type="caution">
    <text evidence="2">The sequence shown here is derived from an EMBL/GenBank/DDBJ whole genome shotgun (WGS) entry which is preliminary data.</text>
</comment>
<dbReference type="Gene3D" id="3.30.450.40">
    <property type="match status" value="1"/>
</dbReference>
<evidence type="ECO:0000259" key="1">
    <source>
        <dbReference type="Pfam" id="PF01590"/>
    </source>
</evidence>
<dbReference type="STRING" id="1285242.A6A04_16590"/>
<protein>
    <recommendedName>
        <fullName evidence="1">GAF domain-containing protein</fullName>
    </recommendedName>
</protein>
<evidence type="ECO:0000313" key="3">
    <source>
        <dbReference type="Proteomes" id="UP000078428"/>
    </source>
</evidence>
<proteinExistence type="predicted"/>
<dbReference type="Pfam" id="PF01590">
    <property type="entry name" value="GAF"/>
    <property type="match status" value="1"/>
</dbReference>
<dbReference type="InterPro" id="IPR029016">
    <property type="entry name" value="GAF-like_dom_sf"/>
</dbReference>
<dbReference type="InterPro" id="IPR003018">
    <property type="entry name" value="GAF"/>
</dbReference>
<feature type="domain" description="GAF" evidence="1">
    <location>
        <begin position="63"/>
        <end position="169"/>
    </location>
</feature>
<dbReference type="EMBL" id="LWQT01000047">
    <property type="protein sequence ID" value="OAN51268.1"/>
    <property type="molecule type" value="Genomic_DNA"/>
</dbReference>
<keyword evidence="3" id="KW-1185">Reference proteome</keyword>
<name>A0A178MQZ7_9PROT</name>